<dbReference type="AlphaFoldDB" id="A0A2D2CZM6"/>
<dbReference type="RefSeq" id="WP_003613466.1">
    <property type="nucleotide sequence ID" value="NZ_ADVE02000001.1"/>
</dbReference>
<evidence type="ECO:0000313" key="2">
    <source>
        <dbReference type="EMBL" id="ATQ68197.1"/>
    </source>
</evidence>
<dbReference type="STRING" id="595536.GCA_000178815_03130"/>
<evidence type="ECO:0000313" key="3">
    <source>
        <dbReference type="Proteomes" id="UP000230709"/>
    </source>
</evidence>
<dbReference type="GO" id="GO:0005886">
    <property type="term" value="C:plasma membrane"/>
    <property type="evidence" value="ECO:0007669"/>
    <property type="project" value="TreeGrafter"/>
</dbReference>
<dbReference type="InterPro" id="IPR007844">
    <property type="entry name" value="AsmA"/>
</dbReference>
<keyword evidence="3" id="KW-1185">Reference proteome</keyword>
<name>A0A2D2CZM6_METT3</name>
<sequence length="575" mass="59243">MKLSRVLAGPIILAAAAAIGVVSWPRVSEKLLRHLEQRLGAETGLVWSIGAVDIDLAPGLALRDVSAREAGAATSGPPLLSVREATLTGDLSALLGDAGGWRASLGGVALRLTRPQRTSEPLDIAAAALAQPLPHLSALKAAARGVEIDDADAGALAARAEGLDLSGRFAPAAKMAAVDLSLETKTRSASLGFSWPLAEGAAKLVVAPRAGAGERVEATGTLSLDASRLRLAKIDGRVGDAPFSGDATLDLSSEPILVADVRASRVVLTDDSAGASLRVAPEVRQGAHVVTIEELERIDPRALDRLRLSATIAIEDLRIGRIRLGGVMTRTTAADRLVDVAIDAKSFYEGALRSRYTLTARDETRLVHQLSLTIGAARIGPFMADAGAGRLLDGVATSRVDVQTTGDTFAEALRTAQGRAEIALANGEVSGGGVGKTLGIPFASELLGALDDGSLTRFRKFGGSFTIKNGAASSNDLKFESKLVDAAGAGRADLVQGAIDFTFKARLSLAGKRIETPIRVHGPWRDPSVDADLDGAIGSSIDALGLGGALGKGDGDIGGMIDSLFSGGGRKRTGR</sequence>
<dbReference type="KEGG" id="mtw:CQW49_10170"/>
<dbReference type="PANTHER" id="PTHR30441">
    <property type="entry name" value="DUF748 DOMAIN-CONTAINING PROTEIN"/>
    <property type="match status" value="1"/>
</dbReference>
<organism evidence="2 3">
    <name type="scientific">Methylosinus trichosporium (strain ATCC 35070 / NCIMB 11131 / UNIQEM 75 / OB3b)</name>
    <dbReference type="NCBI Taxonomy" id="595536"/>
    <lineage>
        <taxon>Bacteria</taxon>
        <taxon>Pseudomonadati</taxon>
        <taxon>Pseudomonadota</taxon>
        <taxon>Alphaproteobacteria</taxon>
        <taxon>Hyphomicrobiales</taxon>
        <taxon>Methylocystaceae</taxon>
        <taxon>Methylosinus</taxon>
    </lineage>
</organism>
<dbReference type="Proteomes" id="UP000230709">
    <property type="component" value="Chromosome"/>
</dbReference>
<feature type="domain" description="AsmA" evidence="1">
    <location>
        <begin position="347"/>
        <end position="477"/>
    </location>
</feature>
<protein>
    <recommendedName>
        <fullName evidence="1">AsmA domain-containing protein</fullName>
    </recommendedName>
</protein>
<dbReference type="Pfam" id="PF05170">
    <property type="entry name" value="AsmA"/>
    <property type="match status" value="1"/>
</dbReference>
<accession>A0A2D2CZM6</accession>
<dbReference type="PANTHER" id="PTHR30441:SF4">
    <property type="entry name" value="PROTEIN ASMA"/>
    <property type="match status" value="1"/>
</dbReference>
<dbReference type="InterPro" id="IPR052894">
    <property type="entry name" value="AsmA-related"/>
</dbReference>
<dbReference type="EMBL" id="CP023737">
    <property type="protein sequence ID" value="ATQ68197.1"/>
    <property type="molecule type" value="Genomic_DNA"/>
</dbReference>
<reference evidence="3" key="1">
    <citation type="submission" date="2017-10" db="EMBL/GenBank/DDBJ databases">
        <title>Completed PacBio SMRT sequence of Methylosinus trichosporium OB3b reveals presence of a third large plasmid.</title>
        <authorList>
            <person name="Charles T.C."/>
            <person name="Lynch M.D.J."/>
            <person name="Heil J.R."/>
            <person name="Cheng J."/>
        </authorList>
    </citation>
    <scope>NUCLEOTIDE SEQUENCE [LARGE SCALE GENOMIC DNA]</scope>
    <source>
        <strain evidence="3">OB3b</strain>
    </source>
</reference>
<dbReference type="GO" id="GO:0090313">
    <property type="term" value="P:regulation of protein targeting to membrane"/>
    <property type="evidence" value="ECO:0007669"/>
    <property type="project" value="TreeGrafter"/>
</dbReference>
<evidence type="ECO:0000259" key="1">
    <source>
        <dbReference type="Pfam" id="PF05170"/>
    </source>
</evidence>
<gene>
    <name evidence="2" type="ORF">CQW49_10170</name>
</gene>
<proteinExistence type="predicted"/>